<keyword evidence="14" id="KW-1185">Reference proteome</keyword>
<comment type="subcellular location">
    <subcellularLocation>
        <location evidence="2">Cell membrane</location>
    </subcellularLocation>
</comment>
<evidence type="ECO:0000256" key="8">
    <source>
        <dbReference type="ARBA" id="ARBA00022777"/>
    </source>
</evidence>
<keyword evidence="4" id="KW-1003">Cell membrane</keyword>
<evidence type="ECO:0000256" key="9">
    <source>
        <dbReference type="ARBA" id="ARBA00022840"/>
    </source>
</evidence>
<dbReference type="SUPFAM" id="SSF55874">
    <property type="entry name" value="ATPase domain of HSP90 chaperone/DNA topoisomerase II/histidine kinase"/>
    <property type="match status" value="1"/>
</dbReference>
<dbReference type="Gene3D" id="3.30.450.40">
    <property type="match status" value="1"/>
</dbReference>
<reference evidence="13" key="1">
    <citation type="journal article" date="2014" name="Int. J. Syst. Evol. Microbiol.">
        <title>Complete genome sequence of Corynebacterium casei LMG S-19264T (=DSM 44701T), isolated from a smear-ripened cheese.</title>
        <authorList>
            <consortium name="US DOE Joint Genome Institute (JGI-PGF)"/>
            <person name="Walter F."/>
            <person name="Albersmeier A."/>
            <person name="Kalinowski J."/>
            <person name="Ruckert C."/>
        </authorList>
    </citation>
    <scope>NUCLEOTIDE SEQUENCE</scope>
    <source>
        <strain evidence="13">KCTC 42590</strain>
    </source>
</reference>
<organism evidence="13 14">
    <name type="scientific">Kordiimonas sediminis</name>
    <dbReference type="NCBI Taxonomy" id="1735581"/>
    <lineage>
        <taxon>Bacteria</taxon>
        <taxon>Pseudomonadati</taxon>
        <taxon>Pseudomonadota</taxon>
        <taxon>Alphaproteobacteria</taxon>
        <taxon>Kordiimonadales</taxon>
        <taxon>Kordiimonadaceae</taxon>
        <taxon>Kordiimonas</taxon>
    </lineage>
</organism>
<dbReference type="CDD" id="cd00082">
    <property type="entry name" value="HisKA"/>
    <property type="match status" value="1"/>
</dbReference>
<dbReference type="Proteomes" id="UP000630923">
    <property type="component" value="Unassembled WGS sequence"/>
</dbReference>
<dbReference type="InterPro" id="IPR036890">
    <property type="entry name" value="HATPase_C_sf"/>
</dbReference>
<dbReference type="Pfam" id="PF02518">
    <property type="entry name" value="HATPase_c"/>
    <property type="match status" value="1"/>
</dbReference>
<evidence type="ECO:0000256" key="2">
    <source>
        <dbReference type="ARBA" id="ARBA00004236"/>
    </source>
</evidence>
<comment type="caution">
    <text evidence="13">The sequence shown here is derived from an EMBL/GenBank/DDBJ whole genome shotgun (WGS) entry which is preliminary data.</text>
</comment>
<dbReference type="SUPFAM" id="SSF47384">
    <property type="entry name" value="Homodimeric domain of signal transducing histidine kinase"/>
    <property type="match status" value="1"/>
</dbReference>
<dbReference type="AlphaFoldDB" id="A0A919AM03"/>
<dbReference type="GO" id="GO:0005524">
    <property type="term" value="F:ATP binding"/>
    <property type="evidence" value="ECO:0007669"/>
    <property type="project" value="UniProtKB-KW"/>
</dbReference>
<evidence type="ECO:0000256" key="5">
    <source>
        <dbReference type="ARBA" id="ARBA00022553"/>
    </source>
</evidence>
<evidence type="ECO:0000313" key="14">
    <source>
        <dbReference type="Proteomes" id="UP000630923"/>
    </source>
</evidence>
<dbReference type="InterPro" id="IPR004358">
    <property type="entry name" value="Sig_transdc_His_kin-like_C"/>
</dbReference>
<dbReference type="GO" id="GO:0005886">
    <property type="term" value="C:plasma membrane"/>
    <property type="evidence" value="ECO:0007669"/>
    <property type="project" value="UniProtKB-SubCell"/>
</dbReference>
<dbReference type="SMART" id="SM00387">
    <property type="entry name" value="HATPase_c"/>
    <property type="match status" value="1"/>
</dbReference>
<dbReference type="EMBL" id="BNCI01000001">
    <property type="protein sequence ID" value="GHF15974.1"/>
    <property type="molecule type" value="Genomic_DNA"/>
</dbReference>
<keyword evidence="8" id="KW-0418">Kinase</keyword>
<dbReference type="PRINTS" id="PR00344">
    <property type="entry name" value="BCTRLSENSOR"/>
</dbReference>
<comment type="catalytic activity">
    <reaction evidence="1">
        <text>ATP + protein L-histidine = ADP + protein N-phospho-L-histidine.</text>
        <dbReference type="EC" id="2.7.13.3"/>
    </reaction>
</comment>
<dbReference type="PROSITE" id="PS50109">
    <property type="entry name" value="HIS_KIN"/>
    <property type="match status" value="1"/>
</dbReference>
<dbReference type="FunFam" id="3.30.565.10:FF:000023">
    <property type="entry name" value="PAS domain-containing sensor histidine kinase"/>
    <property type="match status" value="1"/>
</dbReference>
<evidence type="ECO:0000256" key="7">
    <source>
        <dbReference type="ARBA" id="ARBA00022741"/>
    </source>
</evidence>
<evidence type="ECO:0000256" key="1">
    <source>
        <dbReference type="ARBA" id="ARBA00000085"/>
    </source>
</evidence>
<dbReference type="InterPro" id="IPR029016">
    <property type="entry name" value="GAF-like_dom_sf"/>
</dbReference>
<evidence type="ECO:0000256" key="6">
    <source>
        <dbReference type="ARBA" id="ARBA00022679"/>
    </source>
</evidence>
<dbReference type="NCBIfam" id="TIGR00229">
    <property type="entry name" value="sensory_box"/>
    <property type="match status" value="1"/>
</dbReference>
<dbReference type="CDD" id="cd00075">
    <property type="entry name" value="HATPase"/>
    <property type="match status" value="1"/>
</dbReference>
<dbReference type="InterPro" id="IPR003594">
    <property type="entry name" value="HATPase_dom"/>
</dbReference>
<dbReference type="InterPro" id="IPR036097">
    <property type="entry name" value="HisK_dim/P_sf"/>
</dbReference>
<name>A0A919AM03_9PROT</name>
<dbReference type="EC" id="2.7.13.3" evidence="3"/>
<reference evidence="13" key="2">
    <citation type="submission" date="2020-09" db="EMBL/GenBank/DDBJ databases">
        <authorList>
            <person name="Sun Q."/>
            <person name="Kim S."/>
        </authorList>
    </citation>
    <scope>NUCLEOTIDE SEQUENCE</scope>
    <source>
        <strain evidence="13">KCTC 42590</strain>
    </source>
</reference>
<evidence type="ECO:0000256" key="10">
    <source>
        <dbReference type="ARBA" id="ARBA00023012"/>
    </source>
</evidence>
<dbReference type="Gene3D" id="1.10.287.130">
    <property type="match status" value="1"/>
</dbReference>
<keyword evidence="10" id="KW-0902">Two-component regulatory system</keyword>
<dbReference type="InterPro" id="IPR003018">
    <property type="entry name" value="GAF"/>
</dbReference>
<protein>
    <recommendedName>
        <fullName evidence="3">histidine kinase</fullName>
        <ecNumber evidence="3">2.7.13.3</ecNumber>
    </recommendedName>
</protein>
<dbReference type="SMART" id="SM00388">
    <property type="entry name" value="HisKA"/>
    <property type="match status" value="1"/>
</dbReference>
<keyword evidence="6" id="KW-0808">Transferase</keyword>
<dbReference type="PANTHER" id="PTHR43047">
    <property type="entry name" value="TWO-COMPONENT HISTIDINE PROTEIN KINASE"/>
    <property type="match status" value="1"/>
</dbReference>
<evidence type="ECO:0000256" key="4">
    <source>
        <dbReference type="ARBA" id="ARBA00022475"/>
    </source>
</evidence>
<keyword evidence="7" id="KW-0547">Nucleotide-binding</keyword>
<dbReference type="InterPro" id="IPR000014">
    <property type="entry name" value="PAS"/>
</dbReference>
<evidence type="ECO:0000259" key="12">
    <source>
        <dbReference type="PROSITE" id="PS50109"/>
    </source>
</evidence>
<keyword evidence="9" id="KW-0067">ATP-binding</keyword>
<proteinExistence type="predicted"/>
<dbReference type="Pfam" id="PF13185">
    <property type="entry name" value="GAF_2"/>
    <property type="match status" value="1"/>
</dbReference>
<dbReference type="Gene3D" id="3.30.450.20">
    <property type="entry name" value="PAS domain"/>
    <property type="match status" value="1"/>
</dbReference>
<dbReference type="GO" id="GO:0009927">
    <property type="term" value="F:histidine phosphotransfer kinase activity"/>
    <property type="evidence" value="ECO:0007669"/>
    <property type="project" value="TreeGrafter"/>
</dbReference>
<dbReference type="InterPro" id="IPR005467">
    <property type="entry name" value="His_kinase_dom"/>
</dbReference>
<dbReference type="InterPro" id="IPR035965">
    <property type="entry name" value="PAS-like_dom_sf"/>
</dbReference>
<evidence type="ECO:0000256" key="3">
    <source>
        <dbReference type="ARBA" id="ARBA00012438"/>
    </source>
</evidence>
<accession>A0A919AM03</accession>
<dbReference type="InterPro" id="IPR003661">
    <property type="entry name" value="HisK_dim/P_dom"/>
</dbReference>
<dbReference type="SUPFAM" id="SSF55781">
    <property type="entry name" value="GAF domain-like"/>
    <property type="match status" value="1"/>
</dbReference>
<dbReference type="Gene3D" id="3.30.565.10">
    <property type="entry name" value="Histidine kinase-like ATPase, C-terminal domain"/>
    <property type="match status" value="1"/>
</dbReference>
<keyword evidence="11" id="KW-0472">Membrane</keyword>
<evidence type="ECO:0000256" key="11">
    <source>
        <dbReference type="ARBA" id="ARBA00023136"/>
    </source>
</evidence>
<evidence type="ECO:0000313" key="13">
    <source>
        <dbReference type="EMBL" id="GHF15974.1"/>
    </source>
</evidence>
<keyword evidence="5" id="KW-0597">Phosphoprotein</keyword>
<sequence>MRISTLLMRTPTNLTEDHLQVLTQFAKDFIRMHSADDLLWYTAQEIVGRLGFVDCVIYLYEEDKGRLVQKAAFGDKASKDHIIKNAIEIPLGIGVTGSVALNRTAEIVPDIKKDARYVEDLHGMRSELAAPIHIGGKLYGVIDSEHPEPGFFSKSHLEVFTSIAGMLASRLAQWDVLSQLEVSQKGKTESDEKYRLLFEQSDDAMILASENKFELCNAAAARVFKFDSTEEMESIHPSEVSPPFQPDGQKSEDKANQMMAIAMEKGYHRFDWIHRKKTGEDFPVEVSLTRVPHYGQTALFAICRDITERTIAERSIKQALIDAQTANRTKSDFLANMSHELRTPLNAIIGFSDMMANEQLGPHANKKYKEYSEDIQKAGTFLLQLINDILDLAAIDADEKEISQKPLKVREIVEDCFRMIATQKDAKTIDVQYDIQGPVRTIYGDAQAVRQILINLLNNAVKFTPQGGTVRLTIEDAGRDHLLTVSDTGKGIPEQKLATITNRFDRGDQDPFTAVEGIGLGLAIVKSLVDLHGGILTIDSTLHKGTTVSFTLPKDAKA</sequence>
<gene>
    <name evidence="13" type="ORF">GCM10017044_07790</name>
</gene>
<dbReference type="SUPFAM" id="SSF55785">
    <property type="entry name" value="PYP-like sensor domain (PAS domain)"/>
    <property type="match status" value="1"/>
</dbReference>
<dbReference type="GO" id="GO:0000155">
    <property type="term" value="F:phosphorelay sensor kinase activity"/>
    <property type="evidence" value="ECO:0007669"/>
    <property type="project" value="InterPro"/>
</dbReference>
<dbReference type="PANTHER" id="PTHR43047:SF72">
    <property type="entry name" value="OSMOSENSING HISTIDINE PROTEIN KINASE SLN1"/>
    <property type="match status" value="1"/>
</dbReference>
<dbReference type="Pfam" id="PF00512">
    <property type="entry name" value="HisKA"/>
    <property type="match status" value="1"/>
</dbReference>
<dbReference type="Pfam" id="PF13426">
    <property type="entry name" value="PAS_9"/>
    <property type="match status" value="1"/>
</dbReference>
<dbReference type="SMART" id="SM00065">
    <property type="entry name" value="GAF"/>
    <property type="match status" value="1"/>
</dbReference>
<feature type="domain" description="Histidine kinase" evidence="12">
    <location>
        <begin position="336"/>
        <end position="556"/>
    </location>
</feature>